<feature type="transmembrane region" description="Helical" evidence="1">
    <location>
        <begin position="128"/>
        <end position="148"/>
    </location>
</feature>
<dbReference type="InterPro" id="IPR037185">
    <property type="entry name" value="EmrE-like"/>
</dbReference>
<feature type="domain" description="EamA" evidence="2">
    <location>
        <begin position="10"/>
        <end position="139"/>
    </location>
</feature>
<dbReference type="GO" id="GO:0016020">
    <property type="term" value="C:membrane"/>
    <property type="evidence" value="ECO:0007669"/>
    <property type="project" value="InterPro"/>
</dbReference>
<dbReference type="SUPFAM" id="SSF103481">
    <property type="entry name" value="Multidrug resistance efflux transporter EmrE"/>
    <property type="match status" value="1"/>
</dbReference>
<reference evidence="4" key="1">
    <citation type="submission" date="2016-10" db="EMBL/GenBank/DDBJ databases">
        <authorList>
            <person name="Varghese N."/>
            <person name="Submissions S."/>
        </authorList>
    </citation>
    <scope>NUCLEOTIDE SEQUENCE [LARGE SCALE GENOMIC DNA]</scope>
    <source>
        <strain evidence="4">DSM 26471</strain>
    </source>
</reference>
<dbReference type="EMBL" id="FORH01000007">
    <property type="protein sequence ID" value="SFJ94131.1"/>
    <property type="molecule type" value="Genomic_DNA"/>
</dbReference>
<evidence type="ECO:0000259" key="2">
    <source>
        <dbReference type="Pfam" id="PF00892"/>
    </source>
</evidence>
<name>A0A1I3VJ30_9RHOB</name>
<keyword evidence="1" id="KW-1133">Transmembrane helix</keyword>
<dbReference type="Proteomes" id="UP000199630">
    <property type="component" value="Unassembled WGS sequence"/>
</dbReference>
<dbReference type="InterPro" id="IPR000620">
    <property type="entry name" value="EamA_dom"/>
</dbReference>
<evidence type="ECO:0000313" key="3">
    <source>
        <dbReference type="EMBL" id="SFJ94131.1"/>
    </source>
</evidence>
<organism evidence="3 4">
    <name type="scientific">Celeribacter neptunius</name>
    <dbReference type="NCBI Taxonomy" id="588602"/>
    <lineage>
        <taxon>Bacteria</taxon>
        <taxon>Pseudomonadati</taxon>
        <taxon>Pseudomonadota</taxon>
        <taxon>Alphaproteobacteria</taxon>
        <taxon>Rhodobacterales</taxon>
        <taxon>Roseobacteraceae</taxon>
        <taxon>Celeribacter</taxon>
    </lineage>
</organism>
<evidence type="ECO:0000313" key="4">
    <source>
        <dbReference type="Proteomes" id="UP000199630"/>
    </source>
</evidence>
<keyword evidence="1" id="KW-0812">Transmembrane</keyword>
<feature type="transmembrane region" description="Helical" evidence="1">
    <location>
        <begin position="9"/>
        <end position="26"/>
    </location>
</feature>
<feature type="transmembrane region" description="Helical" evidence="1">
    <location>
        <begin position="277"/>
        <end position="294"/>
    </location>
</feature>
<feature type="transmembrane region" description="Helical" evidence="1">
    <location>
        <begin position="219"/>
        <end position="239"/>
    </location>
</feature>
<dbReference type="PANTHER" id="PTHR22911">
    <property type="entry name" value="ACYL-MALONYL CONDENSING ENZYME-RELATED"/>
    <property type="match status" value="1"/>
</dbReference>
<dbReference type="OrthoDB" id="7340103at2"/>
<protein>
    <submittedName>
        <fullName evidence="3">EamA domain-containing membrane protein RarD</fullName>
    </submittedName>
</protein>
<evidence type="ECO:0000256" key="1">
    <source>
        <dbReference type="SAM" id="Phobius"/>
    </source>
</evidence>
<keyword evidence="4" id="KW-1185">Reference proteome</keyword>
<proteinExistence type="predicted"/>
<feature type="transmembrane region" description="Helical" evidence="1">
    <location>
        <begin position="98"/>
        <end position="116"/>
    </location>
</feature>
<keyword evidence="1" id="KW-0472">Membrane</keyword>
<feature type="transmembrane region" description="Helical" evidence="1">
    <location>
        <begin position="71"/>
        <end position="92"/>
    </location>
</feature>
<dbReference type="Pfam" id="PF00892">
    <property type="entry name" value="EamA"/>
    <property type="match status" value="1"/>
</dbReference>
<feature type="transmembrane region" description="Helical" evidence="1">
    <location>
        <begin position="38"/>
        <end position="59"/>
    </location>
</feature>
<dbReference type="AlphaFoldDB" id="A0A1I3VJ30"/>
<accession>A0A1I3VJ30</accession>
<feature type="transmembrane region" description="Helical" evidence="1">
    <location>
        <begin position="154"/>
        <end position="173"/>
    </location>
</feature>
<gene>
    <name evidence="3" type="ORF">SAMN04487991_3350</name>
</gene>
<feature type="transmembrane region" description="Helical" evidence="1">
    <location>
        <begin position="246"/>
        <end position="265"/>
    </location>
</feature>
<feature type="transmembrane region" description="Helical" evidence="1">
    <location>
        <begin position="185"/>
        <end position="207"/>
    </location>
</feature>
<sequence>MNLSKTENAAMVAVALSGLAWGLFWLPLRALDDAGISGVWAVALFYILPMILLLPVIFWRRRQIARGGWPLHLAGLFAGLALVLYAGALVFTDVVRALLFYYLTPIWSTILARLAIGERITGRRWGTIGLGLLGLLMILRIDSGFGTTLNTGDVMGLAAGVIWAIAAVVMNGSSDGNGLDFTLSYFVWGSVMALALTMLPLAGAQAAPDWEATRHVLPWISPVVLVLVIPPALAIMWGATVLSPGLLAILFMTEISAGTVTAALWADEPFGIREASGVVLIATAGIWEPVLSLWRDRA</sequence>